<dbReference type="EMBL" id="JACKWY010000012">
    <property type="protein sequence ID" value="MBB6716217.1"/>
    <property type="molecule type" value="Genomic_DNA"/>
</dbReference>
<feature type="coiled-coil region" evidence="1">
    <location>
        <begin position="423"/>
        <end position="478"/>
    </location>
</feature>
<evidence type="ECO:0000313" key="4">
    <source>
        <dbReference type="EMBL" id="MBB6716217.1"/>
    </source>
</evidence>
<dbReference type="CDD" id="cd03768">
    <property type="entry name" value="SR_ResInv"/>
    <property type="match status" value="1"/>
</dbReference>
<evidence type="ECO:0000259" key="2">
    <source>
        <dbReference type="PROSITE" id="PS51736"/>
    </source>
</evidence>
<feature type="domain" description="Resolvase/invertase-type recombinase catalytic" evidence="2">
    <location>
        <begin position="2"/>
        <end position="148"/>
    </location>
</feature>
<dbReference type="InterPro" id="IPR050639">
    <property type="entry name" value="SSR_resolvase"/>
</dbReference>
<dbReference type="Pfam" id="PF00239">
    <property type="entry name" value="Resolvase"/>
    <property type="match status" value="1"/>
</dbReference>
<dbReference type="AlphaFoldDB" id="A0A7X0SEP5"/>
<evidence type="ECO:0000259" key="3">
    <source>
        <dbReference type="PROSITE" id="PS51737"/>
    </source>
</evidence>
<dbReference type="Pfam" id="PF13408">
    <property type="entry name" value="Zn_ribbon_recom"/>
    <property type="match status" value="1"/>
</dbReference>
<comment type="caution">
    <text evidence="4">The sequence shown here is derived from an EMBL/GenBank/DDBJ whole genome shotgun (WGS) entry which is preliminary data.</text>
</comment>
<dbReference type="InterPro" id="IPR036162">
    <property type="entry name" value="Resolvase-like_N_sf"/>
</dbReference>
<dbReference type="PROSITE" id="PS51737">
    <property type="entry name" value="RECOMBINASE_DNA_BIND"/>
    <property type="match status" value="1"/>
</dbReference>
<dbReference type="Gene3D" id="3.40.50.1390">
    <property type="entry name" value="Resolvase, N-terminal catalytic domain"/>
    <property type="match status" value="1"/>
</dbReference>
<dbReference type="PROSITE" id="PS51736">
    <property type="entry name" value="RECOMBINASES_3"/>
    <property type="match status" value="1"/>
</dbReference>
<sequence>MKIAIYSRKSKFTGKGDSVENQVQMCRDYANTHFNDKNLEFDIYEDEGFTGENLNRPKFKMLMSKLKEYDVLICYRLDRISRTVSDFSSTLEILDSHNCDFVSIKEQFDTSTPMGRAMIYIASVFAQLERETIAERVKDNMLELAKNGRWSGGRTPLGYKSEYESYIDAEGNERKVVKLIKSDKELKLVNLIYKTYLEQGSLHKTEVWFTQKGIKSNADILLEKTSLKVILQNPVYVKANKEVVDFMKKEQWNVYGEPDGVHSLLSYNKTEAVRVNGKKTKRAKEKSLWIAAVSSCEGVIDPEMWLAVQRQFSKNKDTFPHLGKTHNGILTGRLKCKNCGSNMIIQHGTVSVKTGQKLFYYICSMKKRSKGEVCNTKNLRAFDIEESTINELESLAERKLNFLSTLKKKNNYTLSTKNIKSKKLLLEKQLLEKQKQIDNLVNKLSLDDDIADILIVKIKSLKKETASISEDLEKLNNDIKISDTEEFNISFIESVLNRCVNIRDLSKEEQKQIIDVLVIDILYDGSIGEAEMNLIGSDTGKKK</sequence>
<dbReference type="InterPro" id="IPR025827">
    <property type="entry name" value="Zn_ribbon_recom_dom"/>
</dbReference>
<dbReference type="InterPro" id="IPR011109">
    <property type="entry name" value="DNA_bind_recombinase_dom"/>
</dbReference>
<accession>A0A7X0SEP5</accession>
<evidence type="ECO:0000313" key="5">
    <source>
        <dbReference type="Proteomes" id="UP000585258"/>
    </source>
</evidence>
<evidence type="ECO:0000256" key="1">
    <source>
        <dbReference type="SAM" id="Coils"/>
    </source>
</evidence>
<dbReference type="PANTHER" id="PTHR30461">
    <property type="entry name" value="DNA-INVERTASE FROM LAMBDOID PROPHAGE"/>
    <property type="match status" value="1"/>
</dbReference>
<proteinExistence type="predicted"/>
<dbReference type="GO" id="GO:0000150">
    <property type="term" value="F:DNA strand exchange activity"/>
    <property type="evidence" value="ECO:0007669"/>
    <property type="project" value="InterPro"/>
</dbReference>
<dbReference type="Proteomes" id="UP000585258">
    <property type="component" value="Unassembled WGS sequence"/>
</dbReference>
<dbReference type="PANTHER" id="PTHR30461:SF23">
    <property type="entry name" value="DNA RECOMBINASE-RELATED"/>
    <property type="match status" value="1"/>
</dbReference>
<dbReference type="SMART" id="SM00857">
    <property type="entry name" value="Resolvase"/>
    <property type="match status" value="1"/>
</dbReference>
<reference evidence="4 5" key="1">
    <citation type="submission" date="2020-08" db="EMBL/GenBank/DDBJ databases">
        <title>Clostridia isolated from Swiss meat.</title>
        <authorList>
            <person name="Wambui J."/>
            <person name="Stevens M.J.A."/>
            <person name="Stephan R."/>
        </authorList>
    </citation>
    <scope>NUCLEOTIDE SEQUENCE [LARGE SCALE GENOMIC DNA]</scope>
    <source>
        <strain evidence="4 5">CM001</strain>
    </source>
</reference>
<gene>
    <name evidence="4" type="ORF">H7E68_16045</name>
</gene>
<dbReference type="Pfam" id="PF07508">
    <property type="entry name" value="Recombinase"/>
    <property type="match status" value="1"/>
</dbReference>
<keyword evidence="1" id="KW-0175">Coiled coil</keyword>
<dbReference type="SUPFAM" id="SSF53041">
    <property type="entry name" value="Resolvase-like"/>
    <property type="match status" value="1"/>
</dbReference>
<dbReference type="GO" id="GO:0003677">
    <property type="term" value="F:DNA binding"/>
    <property type="evidence" value="ECO:0007669"/>
    <property type="project" value="InterPro"/>
</dbReference>
<organism evidence="4 5">
    <name type="scientific">Clostridium gasigenes</name>
    <dbReference type="NCBI Taxonomy" id="94869"/>
    <lineage>
        <taxon>Bacteria</taxon>
        <taxon>Bacillati</taxon>
        <taxon>Bacillota</taxon>
        <taxon>Clostridia</taxon>
        <taxon>Eubacteriales</taxon>
        <taxon>Clostridiaceae</taxon>
        <taxon>Clostridium</taxon>
    </lineage>
</organism>
<dbReference type="InterPro" id="IPR006119">
    <property type="entry name" value="Resolv_N"/>
</dbReference>
<protein>
    <submittedName>
        <fullName evidence="4">Recombinase family protein</fullName>
    </submittedName>
</protein>
<name>A0A7X0SEP5_9CLOT</name>
<dbReference type="Gene3D" id="3.90.1750.20">
    <property type="entry name" value="Putative Large Serine Recombinase, Chain B, Domain 2"/>
    <property type="match status" value="1"/>
</dbReference>
<dbReference type="InterPro" id="IPR038109">
    <property type="entry name" value="DNA_bind_recomb_sf"/>
</dbReference>
<feature type="domain" description="Recombinase" evidence="3">
    <location>
        <begin position="156"/>
        <end position="319"/>
    </location>
</feature>